<organism evidence="1 2">
    <name type="scientific">Microbacterium hydrocarbonoxydans</name>
    <dbReference type="NCBI Taxonomy" id="273678"/>
    <lineage>
        <taxon>Bacteria</taxon>
        <taxon>Bacillati</taxon>
        <taxon>Actinomycetota</taxon>
        <taxon>Actinomycetes</taxon>
        <taxon>Micrococcales</taxon>
        <taxon>Microbacteriaceae</taxon>
        <taxon>Microbacterium</taxon>
    </lineage>
</organism>
<dbReference type="Proteomes" id="UP000033900">
    <property type="component" value="Unassembled WGS sequence"/>
</dbReference>
<dbReference type="AlphaFoldDB" id="A0A0M2HV97"/>
<evidence type="ECO:0000313" key="2">
    <source>
        <dbReference type="Proteomes" id="UP000033900"/>
    </source>
</evidence>
<evidence type="ECO:0000313" key="1">
    <source>
        <dbReference type="EMBL" id="KJL48374.1"/>
    </source>
</evidence>
<dbReference type="EMBL" id="JYJB01000007">
    <property type="protein sequence ID" value="KJL48374.1"/>
    <property type="molecule type" value="Genomic_DNA"/>
</dbReference>
<name>A0A0M2HV97_9MICO</name>
<dbReference type="Pfam" id="PF05853">
    <property type="entry name" value="BKACE"/>
    <property type="match status" value="1"/>
</dbReference>
<dbReference type="STRING" id="273678.RS84_01133"/>
<dbReference type="InterPro" id="IPR008567">
    <property type="entry name" value="BKACE"/>
</dbReference>
<accession>A0A0M2HV97</accession>
<keyword evidence="2" id="KW-1185">Reference proteome</keyword>
<protein>
    <recommendedName>
        <fullName evidence="3">3-keto-5-aminohexanoate cleavage enzyme</fullName>
    </recommendedName>
</protein>
<dbReference type="InterPro" id="IPR013785">
    <property type="entry name" value="Aldolase_TIM"/>
</dbReference>
<evidence type="ECO:0008006" key="3">
    <source>
        <dbReference type="Google" id="ProtNLM"/>
    </source>
</evidence>
<comment type="caution">
    <text evidence="1">The sequence shown here is derived from an EMBL/GenBank/DDBJ whole genome shotgun (WGS) entry which is preliminary data.</text>
</comment>
<gene>
    <name evidence="1" type="ORF">RS84_01133</name>
</gene>
<dbReference type="RefSeq" id="WP_045256784.1">
    <property type="nucleotide sequence ID" value="NZ_JYJB01000007.1"/>
</dbReference>
<dbReference type="PANTHER" id="PTHR37418:SF1">
    <property type="entry name" value="3-KETO-5-AMINOHEXANOATE CLEAVAGE PROTEIN"/>
    <property type="match status" value="1"/>
</dbReference>
<proteinExistence type="predicted"/>
<dbReference type="OrthoDB" id="3424160at2"/>
<reference evidence="1 2" key="1">
    <citation type="submission" date="2015-02" db="EMBL/GenBank/DDBJ databases">
        <title>Draft genome sequences of ten Microbacterium spp. with emphasis on heavy metal contaminated environments.</title>
        <authorList>
            <person name="Corretto E."/>
        </authorList>
    </citation>
    <scope>NUCLEOTIDE SEQUENCE [LARGE SCALE GENOMIC DNA]</scope>
    <source>
        <strain evidence="1 2">SA35</strain>
    </source>
</reference>
<dbReference type="PATRIC" id="fig|273678.4.peg.1130"/>
<dbReference type="PANTHER" id="PTHR37418">
    <property type="entry name" value="3-KETO-5-AMINOHEXANOATE CLEAVAGE ENZYME-RELATED"/>
    <property type="match status" value="1"/>
</dbReference>
<dbReference type="GO" id="GO:0043720">
    <property type="term" value="F:3-keto-5-aminohexanoate cleavage activity"/>
    <property type="evidence" value="ECO:0007669"/>
    <property type="project" value="InterPro"/>
</dbReference>
<dbReference type="Gene3D" id="3.20.20.70">
    <property type="entry name" value="Aldolase class I"/>
    <property type="match status" value="1"/>
</dbReference>
<sequence length="240" mass="25378">MLLQACINGARDARRHPALSADEALSAEHAARAVAVGAQEIHVHPKDAAGRDSLAGDDVARWVLAARSACPGVPVGVTTGAWAEPDPDRRAAAIAAWTVLPDLASVNWHEAGADDIAAMLRSRGVGVEAGIWDGAGLHAWQRSPVRGDCRRVLVELPDEAAATVSRHAEGLIAHVKREEPALPILLHGEERSAWPAFDLAVERGLDARIGLEDVLKLPDGRPAPDNASLVRAAVARMRGR</sequence>